<dbReference type="SUPFAM" id="SSF52540">
    <property type="entry name" value="P-loop containing nucleoside triphosphate hydrolases"/>
    <property type="match status" value="1"/>
</dbReference>
<dbReference type="PATRIC" id="fig|706587.4.peg.5929"/>
<dbReference type="InterPro" id="IPR041095">
    <property type="entry name" value="EFG_II"/>
</dbReference>
<reference evidence="11" key="1">
    <citation type="submission" date="2012-06" db="EMBL/GenBank/DDBJ databases">
        <title>Complete sequence of chromosome of Desulfomonile tiedjei DSM 6799.</title>
        <authorList>
            <person name="Lucas S."/>
            <person name="Copeland A."/>
            <person name="Lapidus A."/>
            <person name="Glavina del Rio T."/>
            <person name="Dalin E."/>
            <person name="Tice H."/>
            <person name="Bruce D."/>
            <person name="Goodwin L."/>
            <person name="Pitluck S."/>
            <person name="Peters L."/>
            <person name="Ovchinnikova G."/>
            <person name="Zeytun A."/>
            <person name="Lu M."/>
            <person name="Kyrpides N."/>
            <person name="Mavromatis K."/>
            <person name="Ivanova N."/>
            <person name="Brettin T."/>
            <person name="Detter J.C."/>
            <person name="Han C."/>
            <person name="Larimer F."/>
            <person name="Land M."/>
            <person name="Hauser L."/>
            <person name="Markowitz V."/>
            <person name="Cheng J.-F."/>
            <person name="Hugenholtz P."/>
            <person name="Woyke T."/>
            <person name="Wu D."/>
            <person name="Spring S."/>
            <person name="Schroeder M."/>
            <person name="Brambilla E."/>
            <person name="Klenk H.-P."/>
            <person name="Eisen J.A."/>
        </authorList>
    </citation>
    <scope>NUCLEOTIDE SEQUENCE [LARGE SCALE GENOMIC DNA]</scope>
    <source>
        <strain evidence="11">ATCC 49306 / DSM 6799 / DCB-1</strain>
    </source>
</reference>
<dbReference type="SUPFAM" id="SSF54980">
    <property type="entry name" value="EF-G C-terminal domain-like"/>
    <property type="match status" value="2"/>
</dbReference>
<comment type="subcellular location">
    <subcellularLocation>
        <location evidence="8">Cytoplasm</location>
    </subcellularLocation>
</comment>
<dbReference type="RefSeq" id="WP_014812949.1">
    <property type="nucleotide sequence ID" value="NC_018025.1"/>
</dbReference>
<dbReference type="Pfam" id="PF03764">
    <property type="entry name" value="EFG_IV"/>
    <property type="match status" value="1"/>
</dbReference>
<dbReference type="FunFam" id="3.40.50.300:FF:000029">
    <property type="entry name" value="Elongation factor G"/>
    <property type="match status" value="1"/>
</dbReference>
<gene>
    <name evidence="8" type="primary">fusA</name>
    <name evidence="10" type="ordered locus">Desti_5259</name>
</gene>
<dbReference type="PRINTS" id="PR00315">
    <property type="entry name" value="ELONGATNFCT"/>
</dbReference>
<dbReference type="InterPro" id="IPR000640">
    <property type="entry name" value="EFG_V-like"/>
</dbReference>
<dbReference type="FunFam" id="3.30.230.10:FF:000003">
    <property type="entry name" value="Elongation factor G"/>
    <property type="match status" value="1"/>
</dbReference>
<dbReference type="CDD" id="cd04088">
    <property type="entry name" value="EFG_mtEFG_II"/>
    <property type="match status" value="1"/>
</dbReference>
<dbReference type="PROSITE" id="PS00301">
    <property type="entry name" value="G_TR_1"/>
    <property type="match status" value="1"/>
</dbReference>
<protein>
    <recommendedName>
        <fullName evidence="2 8">Elongation factor G</fullName>
        <shortName evidence="8">EF-G</shortName>
    </recommendedName>
</protein>
<keyword evidence="3 8" id="KW-0547">Nucleotide-binding</keyword>
<dbReference type="SUPFAM" id="SSF54211">
    <property type="entry name" value="Ribosomal protein S5 domain 2-like"/>
    <property type="match status" value="1"/>
</dbReference>
<dbReference type="InterPro" id="IPR031157">
    <property type="entry name" value="G_TR_CS"/>
</dbReference>
<dbReference type="FunFam" id="2.40.30.10:FF:000006">
    <property type="entry name" value="Elongation factor G"/>
    <property type="match status" value="1"/>
</dbReference>
<dbReference type="InterPro" id="IPR004540">
    <property type="entry name" value="Transl_elong_EFG/EF2"/>
</dbReference>
<dbReference type="InterPro" id="IPR035647">
    <property type="entry name" value="EFG_III/V"/>
</dbReference>
<dbReference type="Pfam" id="PF00679">
    <property type="entry name" value="EFG_C"/>
    <property type="match status" value="1"/>
</dbReference>
<dbReference type="Pfam" id="PF14492">
    <property type="entry name" value="EFG_III"/>
    <property type="match status" value="1"/>
</dbReference>
<dbReference type="NCBIfam" id="TIGR00231">
    <property type="entry name" value="small_GTP"/>
    <property type="match status" value="1"/>
</dbReference>
<dbReference type="Pfam" id="PF22042">
    <property type="entry name" value="EF-G_D2"/>
    <property type="match status" value="1"/>
</dbReference>
<dbReference type="InterPro" id="IPR014721">
    <property type="entry name" value="Ribsml_uS5_D2-typ_fold_subgr"/>
</dbReference>
<dbReference type="NCBIfam" id="NF009891">
    <property type="entry name" value="PRK13351.1-1"/>
    <property type="match status" value="1"/>
</dbReference>
<evidence type="ECO:0000256" key="2">
    <source>
        <dbReference type="ARBA" id="ARBA00017872"/>
    </source>
</evidence>
<dbReference type="CDD" id="cd01434">
    <property type="entry name" value="EFG_mtEFG1_IV"/>
    <property type="match status" value="1"/>
</dbReference>
<accession>I4CE58</accession>
<dbReference type="Gene3D" id="2.40.30.10">
    <property type="entry name" value="Translation factors"/>
    <property type="match status" value="1"/>
</dbReference>
<keyword evidence="8" id="KW-0963">Cytoplasm</keyword>
<evidence type="ECO:0000256" key="8">
    <source>
        <dbReference type="HAMAP-Rule" id="MF_00054"/>
    </source>
</evidence>
<dbReference type="InterPro" id="IPR027417">
    <property type="entry name" value="P-loop_NTPase"/>
</dbReference>
<comment type="similarity">
    <text evidence="1 8">Belongs to the TRAFAC class translation factor GTPase superfamily. Classic translation factor GTPase family. EF-G/EF-2 subfamily.</text>
</comment>
<evidence type="ECO:0000313" key="11">
    <source>
        <dbReference type="Proteomes" id="UP000006055"/>
    </source>
</evidence>
<dbReference type="GO" id="GO:0005525">
    <property type="term" value="F:GTP binding"/>
    <property type="evidence" value="ECO:0007669"/>
    <property type="project" value="UniProtKB-UniRule"/>
</dbReference>
<dbReference type="InterPro" id="IPR053905">
    <property type="entry name" value="EF-G-like_DII"/>
</dbReference>
<dbReference type="NCBIfam" id="TIGR00484">
    <property type="entry name" value="EF-G"/>
    <property type="match status" value="1"/>
</dbReference>
<dbReference type="SMART" id="SM00838">
    <property type="entry name" value="EFG_C"/>
    <property type="match status" value="1"/>
</dbReference>
<dbReference type="HAMAP" id="MF_00054_B">
    <property type="entry name" value="EF_G_EF_2_B"/>
    <property type="match status" value="1"/>
</dbReference>
<evidence type="ECO:0000256" key="1">
    <source>
        <dbReference type="ARBA" id="ARBA00005870"/>
    </source>
</evidence>
<keyword evidence="5 8" id="KW-0648">Protein biosynthesis</keyword>
<dbReference type="SMART" id="SM00889">
    <property type="entry name" value="EFG_IV"/>
    <property type="match status" value="1"/>
</dbReference>
<dbReference type="AlphaFoldDB" id="I4CE58"/>
<dbReference type="KEGG" id="dti:Desti_5259"/>
<evidence type="ECO:0000313" key="10">
    <source>
        <dbReference type="EMBL" id="AFM27849.1"/>
    </source>
</evidence>
<dbReference type="CDD" id="cd03713">
    <property type="entry name" value="EFG_mtEFG_C"/>
    <property type="match status" value="1"/>
</dbReference>
<dbReference type="NCBIfam" id="NF009379">
    <property type="entry name" value="PRK12740.1-3"/>
    <property type="match status" value="1"/>
</dbReference>
<dbReference type="InterPro" id="IPR005517">
    <property type="entry name" value="Transl_elong_EFG/EF2_IV"/>
</dbReference>
<evidence type="ECO:0000256" key="6">
    <source>
        <dbReference type="ARBA" id="ARBA00023134"/>
    </source>
</evidence>
<dbReference type="eggNOG" id="COG0480">
    <property type="taxonomic scope" value="Bacteria"/>
</dbReference>
<dbReference type="InterPro" id="IPR020568">
    <property type="entry name" value="Ribosomal_Su5_D2-typ_SF"/>
</dbReference>
<dbReference type="Pfam" id="PF00009">
    <property type="entry name" value="GTP_EFTU"/>
    <property type="match status" value="1"/>
</dbReference>
<dbReference type="STRING" id="706587.Desti_5259"/>
<dbReference type="InterPro" id="IPR035649">
    <property type="entry name" value="EFG_V"/>
</dbReference>
<dbReference type="Gene3D" id="3.30.70.240">
    <property type="match status" value="1"/>
</dbReference>
<dbReference type="GO" id="GO:0032790">
    <property type="term" value="P:ribosome disassembly"/>
    <property type="evidence" value="ECO:0007669"/>
    <property type="project" value="TreeGrafter"/>
</dbReference>
<proteinExistence type="inferred from homology"/>
<dbReference type="FunFam" id="3.30.70.870:FF:000001">
    <property type="entry name" value="Elongation factor G"/>
    <property type="match status" value="1"/>
</dbReference>
<dbReference type="InterPro" id="IPR000795">
    <property type="entry name" value="T_Tr_GTP-bd_dom"/>
</dbReference>
<dbReference type="SUPFAM" id="SSF50447">
    <property type="entry name" value="Translation proteins"/>
    <property type="match status" value="1"/>
</dbReference>
<dbReference type="NCBIfam" id="NF009381">
    <property type="entry name" value="PRK12740.1-5"/>
    <property type="match status" value="1"/>
</dbReference>
<evidence type="ECO:0000256" key="5">
    <source>
        <dbReference type="ARBA" id="ARBA00022917"/>
    </source>
</evidence>
<dbReference type="InterPro" id="IPR005225">
    <property type="entry name" value="Small_GTP-bd"/>
</dbReference>
<dbReference type="Gene3D" id="3.30.70.870">
    <property type="entry name" value="Elongation Factor G (Translational Gtpase), domain 3"/>
    <property type="match status" value="1"/>
</dbReference>
<keyword evidence="6 8" id="KW-0342">GTP-binding</keyword>
<dbReference type="FunFam" id="3.30.70.240:FF:000001">
    <property type="entry name" value="Elongation factor G"/>
    <property type="match status" value="1"/>
</dbReference>
<evidence type="ECO:0000256" key="3">
    <source>
        <dbReference type="ARBA" id="ARBA00022741"/>
    </source>
</evidence>
<dbReference type="HOGENOM" id="CLU_002794_4_1_7"/>
<evidence type="ECO:0000259" key="9">
    <source>
        <dbReference type="PROSITE" id="PS51722"/>
    </source>
</evidence>
<feature type="binding site" evidence="8">
    <location>
        <begin position="134"/>
        <end position="137"/>
    </location>
    <ligand>
        <name>GTP</name>
        <dbReference type="ChEBI" id="CHEBI:37565"/>
    </ligand>
</feature>
<sequence>MSGDSLNRTRNIGIMAHIDAGKTTTTERVLYYTGVSHRMGEVHDGQAVMDWMEQEQERGITITSAATVCEWKNHRINIIDTPGHVDFTIEVERSLRVLDGAVALFCAVGGVEPQSETVWKQADRYGIPRIAFINKMDRSGADHLRVIDMLKTRLRTNPLLLQIPLGTEDRFRGVIDLVSMKALVFDDDSRGMRVIAQEIPAEYLDDAQNARQQLVESVCELDDELLESYLEGDTDIPVDRIQKTIRKGTLDLKITPVLLGAAFKNKGIQQLLDAVVEFLPSPMDVPPVEGKDAQGQSLSREVEGPFSALAFKIMNDPYTGNLTFLRVYSGKVTAGSSVFNVNADKKERIGRIVQMHANQREEIKEARAGDIVAAVGLKYTKTGDTLSDENAPLLLESMEFPEPVISIALEPKSRDETDKLSRALSRLLREDPSLKVKIDKETGQTILSGMGELHLEIVVDRLLREFQVEANVGEPQVAFRETLTKPVIVNYRHVKQTGGKGQFAEVTLEVEPIKEGSGFEFVDKITGGVIPKEFIKPVEEGVRTAMETGILAGYPVVDLKVTLTDGKFHEVDSSEMAFKMAGIMAFRQASERGRSILLEPIMDVEVVTPGEFLGDVLGNLTARRGKILGMESRSGIQTVGVRVPLARMFGYATDLRSLTQGRATFTMRFSHYEPAPQSVMEKVVAEFKQSGGAHGQGEI</sequence>
<feature type="domain" description="Tr-type G" evidence="9">
    <location>
        <begin position="7"/>
        <end position="283"/>
    </location>
</feature>
<dbReference type="EMBL" id="CP003360">
    <property type="protein sequence ID" value="AFM27849.1"/>
    <property type="molecule type" value="Genomic_DNA"/>
</dbReference>
<dbReference type="GO" id="GO:0003924">
    <property type="term" value="F:GTPase activity"/>
    <property type="evidence" value="ECO:0007669"/>
    <property type="project" value="InterPro"/>
</dbReference>
<feature type="binding site" evidence="8">
    <location>
        <begin position="80"/>
        <end position="84"/>
    </location>
    <ligand>
        <name>GTP</name>
        <dbReference type="ChEBI" id="CHEBI:37565"/>
    </ligand>
</feature>
<evidence type="ECO:0000256" key="4">
    <source>
        <dbReference type="ARBA" id="ARBA00022768"/>
    </source>
</evidence>
<dbReference type="InterPro" id="IPR047872">
    <property type="entry name" value="EFG_IV"/>
</dbReference>
<dbReference type="InterPro" id="IPR009022">
    <property type="entry name" value="EFG_III"/>
</dbReference>
<dbReference type="PANTHER" id="PTHR43261:SF1">
    <property type="entry name" value="RIBOSOME-RELEASING FACTOR 2, MITOCHONDRIAL"/>
    <property type="match status" value="1"/>
</dbReference>
<dbReference type="GO" id="GO:0003746">
    <property type="term" value="F:translation elongation factor activity"/>
    <property type="evidence" value="ECO:0007669"/>
    <property type="project" value="UniProtKB-UniRule"/>
</dbReference>
<organism evidence="10 11">
    <name type="scientific">Desulfomonile tiedjei (strain ATCC 49306 / DSM 6799 / DCB-1)</name>
    <dbReference type="NCBI Taxonomy" id="706587"/>
    <lineage>
        <taxon>Bacteria</taxon>
        <taxon>Pseudomonadati</taxon>
        <taxon>Thermodesulfobacteriota</taxon>
        <taxon>Desulfomonilia</taxon>
        <taxon>Desulfomonilales</taxon>
        <taxon>Desulfomonilaceae</taxon>
        <taxon>Desulfomonile</taxon>
    </lineage>
</organism>
<keyword evidence="11" id="KW-1185">Reference proteome</keyword>
<dbReference type="CDD" id="cd16262">
    <property type="entry name" value="EFG_III"/>
    <property type="match status" value="1"/>
</dbReference>
<comment type="function">
    <text evidence="7 8">Catalyzes the GTP-dependent ribosomal translocation step during translation elongation. During this step, the ribosome changes from the pre-translocational (PRE) to the post-translocational (POST) state as the newly formed A-site-bound peptidyl-tRNA and P-site-bound deacylated tRNA move to the P and E sites, respectively. Catalyzes the coordinated movement of the two tRNA molecules, the mRNA and conformational changes in the ribosome.</text>
</comment>
<dbReference type="Gene3D" id="3.40.50.300">
    <property type="entry name" value="P-loop containing nucleotide triphosphate hydrolases"/>
    <property type="match status" value="1"/>
</dbReference>
<dbReference type="PROSITE" id="PS51722">
    <property type="entry name" value="G_TR_2"/>
    <property type="match status" value="1"/>
</dbReference>
<dbReference type="PANTHER" id="PTHR43261">
    <property type="entry name" value="TRANSLATION ELONGATION FACTOR G-RELATED"/>
    <property type="match status" value="1"/>
</dbReference>
<dbReference type="InterPro" id="IPR009000">
    <property type="entry name" value="Transl_B-barrel_sf"/>
</dbReference>
<name>I4CE58_DESTA</name>
<keyword evidence="4 8" id="KW-0251">Elongation factor</keyword>
<feature type="binding site" evidence="8">
    <location>
        <begin position="16"/>
        <end position="23"/>
    </location>
    <ligand>
        <name>GTP</name>
        <dbReference type="ChEBI" id="CHEBI:37565"/>
    </ligand>
</feature>
<dbReference type="GO" id="GO:0005737">
    <property type="term" value="C:cytoplasm"/>
    <property type="evidence" value="ECO:0007669"/>
    <property type="project" value="UniProtKB-SubCell"/>
</dbReference>
<dbReference type="Proteomes" id="UP000006055">
    <property type="component" value="Chromosome"/>
</dbReference>
<dbReference type="OrthoDB" id="9760518at2"/>
<dbReference type="CDD" id="cd01886">
    <property type="entry name" value="EF-G"/>
    <property type="match status" value="1"/>
</dbReference>
<dbReference type="Gene3D" id="3.30.230.10">
    <property type="match status" value="1"/>
</dbReference>
<evidence type="ECO:0000256" key="7">
    <source>
        <dbReference type="ARBA" id="ARBA00024731"/>
    </source>
</evidence>